<evidence type="ECO:0000313" key="2">
    <source>
        <dbReference type="EMBL" id="KAJ7692994.1"/>
    </source>
</evidence>
<dbReference type="Pfam" id="PF00931">
    <property type="entry name" value="NB-ARC"/>
    <property type="match status" value="1"/>
</dbReference>
<organism evidence="2 3">
    <name type="scientific">Mycena rosella</name>
    <name type="common">Pink bonnet</name>
    <name type="synonym">Agaricus rosellus</name>
    <dbReference type="NCBI Taxonomy" id="1033263"/>
    <lineage>
        <taxon>Eukaryota</taxon>
        <taxon>Fungi</taxon>
        <taxon>Dikarya</taxon>
        <taxon>Basidiomycota</taxon>
        <taxon>Agaricomycotina</taxon>
        <taxon>Agaricomycetes</taxon>
        <taxon>Agaricomycetidae</taxon>
        <taxon>Agaricales</taxon>
        <taxon>Marasmiineae</taxon>
        <taxon>Mycenaceae</taxon>
        <taxon>Mycena</taxon>
    </lineage>
</organism>
<dbReference type="Proteomes" id="UP001221757">
    <property type="component" value="Unassembled WGS sequence"/>
</dbReference>
<dbReference type="EMBL" id="JARKIE010000048">
    <property type="protein sequence ID" value="KAJ7692994.1"/>
    <property type="molecule type" value="Genomic_DNA"/>
</dbReference>
<evidence type="ECO:0000313" key="3">
    <source>
        <dbReference type="Proteomes" id="UP001221757"/>
    </source>
</evidence>
<gene>
    <name evidence="2" type="ORF">B0H17DRAFT_1060543</name>
</gene>
<keyword evidence="3" id="KW-1185">Reference proteome</keyword>
<dbReference type="Gene3D" id="3.40.50.300">
    <property type="entry name" value="P-loop containing nucleotide triphosphate hydrolases"/>
    <property type="match status" value="1"/>
</dbReference>
<feature type="domain" description="NB-ARC" evidence="1">
    <location>
        <begin position="188"/>
        <end position="284"/>
    </location>
</feature>
<accession>A0AAD7DJ60</accession>
<dbReference type="GO" id="GO:0007166">
    <property type="term" value="P:cell surface receptor signaling pathway"/>
    <property type="evidence" value="ECO:0007669"/>
    <property type="project" value="InterPro"/>
</dbReference>
<dbReference type="PANTHER" id="PTHR47691:SF3">
    <property type="entry name" value="HTH-TYPE TRANSCRIPTIONAL REGULATOR RV0890C-RELATED"/>
    <property type="match status" value="1"/>
</dbReference>
<dbReference type="InterPro" id="IPR027417">
    <property type="entry name" value="P-loop_NTPase"/>
</dbReference>
<dbReference type="InterPro" id="IPR059179">
    <property type="entry name" value="MLKL-like_MCAfunc"/>
</dbReference>
<dbReference type="GO" id="GO:0043531">
    <property type="term" value="F:ADP binding"/>
    <property type="evidence" value="ECO:0007669"/>
    <property type="project" value="InterPro"/>
</dbReference>
<dbReference type="SUPFAM" id="SSF52540">
    <property type="entry name" value="P-loop containing nucleoside triphosphate hydrolases"/>
    <property type="match status" value="1"/>
</dbReference>
<dbReference type="InterPro" id="IPR036537">
    <property type="entry name" value="Adaptor_Cbl_N_dom_sf"/>
</dbReference>
<dbReference type="InterPro" id="IPR002182">
    <property type="entry name" value="NB-ARC"/>
</dbReference>
<comment type="caution">
    <text evidence="2">The sequence shown here is derived from an EMBL/GenBank/DDBJ whole genome shotgun (WGS) entry which is preliminary data.</text>
</comment>
<evidence type="ECO:0000259" key="1">
    <source>
        <dbReference type="Pfam" id="PF00931"/>
    </source>
</evidence>
<dbReference type="PRINTS" id="PR00364">
    <property type="entry name" value="DISEASERSIST"/>
</dbReference>
<sequence length="493" mass="54200">MPATTSAENRGKADSVLKYATIAASTLRDIADASPIPFLRTIAAVSLSILTMAETARTNKEECMRMVSQIDELLSVILHLCTDSEGGGMSPSTLHNIGKLADTLQKIHSFVQAQQNTSRFKRLFRHGENAAQLGECHSGLRHALDVFGVRSSLVASTEMADMRERAEKRHEELVQLFSAQSESAQSDTVSLINKRLFDLGNRVAILGPGGIGKTSLALAALHHPDVSARYINRHFVSCESAASPDELVSSIVSHLGLEPSRNPPKHMFRHFLSGPPSVLLLDNLETAWEPLVSRSQVEEVLSLLTDIPHLTLLITMRGAERPGRVRWTRPFLAPLEPLTDAAAEQTFTDITGGTHDDRDVRELLGLTDNVPLALQLVANIAAFEGYDTVLSRWQREKTSLFSEGRDKRSNLDLSIGLSLSSPRMLDSPGALQLLSLLSLLPDGISETDLLQINFPIAEMGRSKTTLMRTSLVTFNIIVLHPQHYTTNIFRRRA</sequence>
<dbReference type="PANTHER" id="PTHR47691">
    <property type="entry name" value="REGULATOR-RELATED"/>
    <property type="match status" value="1"/>
</dbReference>
<name>A0AAD7DJ60_MYCRO</name>
<reference evidence="2" key="1">
    <citation type="submission" date="2023-03" db="EMBL/GenBank/DDBJ databases">
        <title>Massive genome expansion in bonnet fungi (Mycena s.s.) driven by repeated elements and novel gene families across ecological guilds.</title>
        <authorList>
            <consortium name="Lawrence Berkeley National Laboratory"/>
            <person name="Harder C.B."/>
            <person name="Miyauchi S."/>
            <person name="Viragh M."/>
            <person name="Kuo A."/>
            <person name="Thoen E."/>
            <person name="Andreopoulos B."/>
            <person name="Lu D."/>
            <person name="Skrede I."/>
            <person name="Drula E."/>
            <person name="Henrissat B."/>
            <person name="Morin E."/>
            <person name="Kohler A."/>
            <person name="Barry K."/>
            <person name="LaButti K."/>
            <person name="Morin E."/>
            <person name="Salamov A."/>
            <person name="Lipzen A."/>
            <person name="Mereny Z."/>
            <person name="Hegedus B."/>
            <person name="Baldrian P."/>
            <person name="Stursova M."/>
            <person name="Weitz H."/>
            <person name="Taylor A."/>
            <person name="Grigoriev I.V."/>
            <person name="Nagy L.G."/>
            <person name="Martin F."/>
            <person name="Kauserud H."/>
        </authorList>
    </citation>
    <scope>NUCLEOTIDE SEQUENCE</scope>
    <source>
        <strain evidence="2">CBHHK067</strain>
    </source>
</reference>
<dbReference type="Gene3D" id="1.20.930.20">
    <property type="entry name" value="Adaptor protein Cbl, N-terminal domain"/>
    <property type="match status" value="1"/>
</dbReference>
<protein>
    <recommendedName>
        <fullName evidence="1">NB-ARC domain-containing protein</fullName>
    </recommendedName>
</protein>
<dbReference type="AlphaFoldDB" id="A0AAD7DJ60"/>
<proteinExistence type="predicted"/>
<dbReference type="CDD" id="cd21037">
    <property type="entry name" value="MLKL_NTD"/>
    <property type="match status" value="1"/>
</dbReference>